<keyword evidence="9" id="KW-0472">Membrane</keyword>
<evidence type="ECO:0000313" key="13">
    <source>
        <dbReference type="EMBL" id="AAN46897.1"/>
    </source>
</evidence>
<reference evidence="14" key="2">
    <citation type="submission" date="2017-07" db="EMBL/GenBank/DDBJ databases">
        <title>Foxtail mosaic virus: A New Viral Vector for Heterologous Protein Expression in Wheat and Maize.</title>
        <authorList>
            <person name="Bouton C."/>
            <person name="King R."/>
            <person name="Hammond-Kosack K."/>
            <person name="Kanyuka K."/>
        </authorList>
    </citation>
    <scope>NUCLEOTIDE SEQUENCE</scope>
    <source>
        <strain evidence="14">PV139</strain>
    </source>
</reference>
<evidence type="ECO:0000256" key="10">
    <source>
        <dbReference type="ARBA" id="ARBA00023184"/>
    </source>
</evidence>
<evidence type="ECO:0000256" key="8">
    <source>
        <dbReference type="ARBA" id="ARBA00023031"/>
    </source>
</evidence>
<evidence type="ECO:0000256" key="7">
    <source>
        <dbReference type="ARBA" id="ARBA00022989"/>
    </source>
</evidence>
<dbReference type="EMBL" id="MF573299">
    <property type="protein sequence ID" value="AWT40559.1"/>
    <property type="molecule type" value="Genomic_RNA"/>
</dbReference>
<dbReference type="GO" id="GO:0044167">
    <property type="term" value="C:host cell endoplasmic reticulum membrane"/>
    <property type="evidence" value="ECO:0007669"/>
    <property type="project" value="UniProtKB-SubCell"/>
</dbReference>
<dbReference type="Pfam" id="PF02495">
    <property type="entry name" value="TGBp3"/>
    <property type="match status" value="1"/>
</dbReference>
<organismHost>
    <name type="scientific">Setaria italica</name>
    <name type="common">Foxtail millet</name>
    <name type="synonym">Panicum italicum</name>
    <dbReference type="NCBI Taxonomy" id="4555"/>
</organismHost>
<keyword evidence="7" id="KW-1133">Transmembrane helix</keyword>
<comment type="function">
    <text evidence="11">Plays a role in viral cell-to-cell propagation, by facilitating genome transport to neighboring plant cells through plasmosdesmata. May induce the formation of granular vesicles derived from the Endoplasmic reticulum, which align on actin filaments.</text>
</comment>
<dbReference type="RefSeq" id="NP_040991.1">
    <property type="nucleotide sequence ID" value="NC_001483.1"/>
</dbReference>
<organismHost>
    <name type="scientific">Setaria viridis</name>
    <name type="common">Green bristlegrass</name>
    <name type="synonym">Setaria italica subsp. viridis</name>
    <dbReference type="NCBI Taxonomy" id="4556"/>
</organismHost>
<organism evidence="13">
    <name type="scientific">Foxtail mosaic virus</name>
    <dbReference type="NCBI Taxonomy" id="12179"/>
    <lineage>
        <taxon>Viruses</taxon>
        <taxon>Riboviria</taxon>
        <taxon>Orthornavirae</taxon>
        <taxon>Kitrinoviricota</taxon>
        <taxon>Alsuviricetes</taxon>
        <taxon>Tymovirales</taxon>
        <taxon>Alphaflexiviridae</taxon>
        <taxon>Potexvirus</taxon>
        <taxon>Potexvirus setariae</taxon>
    </lineage>
</organism>
<dbReference type="GO" id="GO:0046740">
    <property type="term" value="P:transport of virus in host, cell to cell"/>
    <property type="evidence" value="ECO:0007669"/>
    <property type="project" value="UniProtKB-KW"/>
</dbReference>
<evidence type="ECO:0000256" key="12">
    <source>
        <dbReference type="ARBA" id="ARBA00033148"/>
    </source>
</evidence>
<name>Q774A9_FXMV</name>
<evidence type="ECO:0000313" key="14">
    <source>
        <dbReference type="EMBL" id="AWT40559.1"/>
    </source>
</evidence>
<evidence type="ECO:0000256" key="6">
    <source>
        <dbReference type="ARBA" id="ARBA00022870"/>
    </source>
</evidence>
<dbReference type="GeneID" id="1494012"/>
<dbReference type="EMBL" id="AY121833">
    <property type="protein sequence ID" value="AAN46897.1"/>
    <property type="molecule type" value="mRNA"/>
</dbReference>
<protein>
    <recommendedName>
        <fullName evidence="3">Movement protein TGBp3</fullName>
    </recommendedName>
    <alternativeName>
        <fullName evidence="12">Triple gene block 3 protein</fullName>
    </alternativeName>
</protein>
<keyword evidence="8" id="KW-0916">Viral movement protein</keyword>
<dbReference type="KEGG" id="vg:1494012"/>
<keyword evidence="4" id="KW-0813">Transport</keyword>
<reference evidence="13" key="1">
    <citation type="submission" date="2002-06" db="EMBL/GenBank/DDBJ databases">
        <title>Construction of chimeric viruses between Bamboo Mosaic Potexvirus and Foxtail Mosaic Virus to extend the Host Range of Satellite RNA of Bamboo Mosaic Potexvirus.</title>
        <authorList>
            <person name="Chang C.-Y."/>
            <person name="Hsu Y.-H."/>
        </authorList>
    </citation>
    <scope>NUCLEOTIDE SEQUENCE</scope>
</reference>
<evidence type="ECO:0000256" key="1">
    <source>
        <dbReference type="ARBA" id="ARBA00004625"/>
    </source>
</evidence>
<gene>
    <name evidence="14" type="primary">ORF4</name>
</gene>
<evidence type="ECO:0000256" key="5">
    <source>
        <dbReference type="ARBA" id="ARBA00022692"/>
    </source>
</evidence>
<evidence type="ECO:0000256" key="9">
    <source>
        <dbReference type="ARBA" id="ARBA00023136"/>
    </source>
</evidence>
<evidence type="ECO:0000256" key="2">
    <source>
        <dbReference type="ARBA" id="ARBA00010355"/>
    </source>
</evidence>
<comment type="similarity">
    <text evidence="2">Belongs to the Tymovirales TGBp3 protein family.</text>
</comment>
<keyword evidence="10" id="KW-1038">Host endoplasmic reticulum</keyword>
<keyword evidence="5" id="KW-0812">Transmembrane</keyword>
<sequence length="52" mass="5849">MHESHLVVILALLLIALWCLSTRPVQPSCHVEINGHSIIVTGNCWHSTQRPH</sequence>
<evidence type="ECO:0000256" key="3">
    <source>
        <dbReference type="ARBA" id="ARBA00013812"/>
    </source>
</evidence>
<accession>Q774A9</accession>
<comment type="subcellular location">
    <subcellularLocation>
        <location evidence="1">Host endoplasmic reticulum membrane</location>
    </subcellularLocation>
</comment>
<dbReference type="InterPro" id="IPR003411">
    <property type="entry name" value="TGBp3"/>
</dbReference>
<evidence type="ECO:0000256" key="11">
    <source>
        <dbReference type="ARBA" id="ARBA00025270"/>
    </source>
</evidence>
<keyword evidence="6" id="KW-1043">Host membrane</keyword>
<proteinExistence type="evidence at transcript level"/>
<evidence type="ECO:0000256" key="4">
    <source>
        <dbReference type="ARBA" id="ARBA00022448"/>
    </source>
</evidence>